<dbReference type="CTD" id="100529014"/>
<dbReference type="AlphaFoldDB" id="E3TG16"/>
<proteinExistence type="evidence at transcript level"/>
<dbReference type="InterPro" id="IPR027904">
    <property type="entry name" value="DUF4587"/>
</dbReference>
<dbReference type="InterPro" id="IPR038915">
    <property type="entry name" value="PRR29-like"/>
</dbReference>
<dbReference type="RefSeq" id="NP_001188213.1">
    <property type="nucleotide sequence ID" value="NM_001201284.1"/>
</dbReference>
<feature type="domain" description="DUF4587" evidence="2">
    <location>
        <begin position="44"/>
        <end position="105"/>
    </location>
</feature>
<protein>
    <submittedName>
        <fullName evidence="5">Uncharacterized protein LOC100529014</fullName>
    </submittedName>
    <submittedName>
        <fullName evidence="3">Uncharacterized protein c17orf72-like protein</fullName>
    </submittedName>
</protein>
<feature type="region of interest" description="Disordered" evidence="1">
    <location>
        <begin position="149"/>
        <end position="175"/>
    </location>
</feature>
<reference evidence="4" key="3">
    <citation type="journal article" date="2016" name="Nat. Commun.">
        <title>The channel catfish genome sequence provides insights into the evolution of scale formation in teleosts.</title>
        <authorList>
            <person name="Liu Z."/>
            <person name="Liu S."/>
            <person name="Yao J."/>
            <person name="Bao L."/>
            <person name="Zhang J."/>
            <person name="Li Y."/>
            <person name="Jiang C."/>
            <person name="Sun L."/>
            <person name="Wang R."/>
            <person name="Zhang Y."/>
            <person name="Zhou T."/>
            <person name="Zeng Q."/>
            <person name="Fu Q."/>
            <person name="Gao S."/>
            <person name="Li N."/>
            <person name="Koren S."/>
            <person name="Jiang Y."/>
            <person name="Zimin A."/>
            <person name="Xu P."/>
            <person name="Phillippy A.M."/>
            <person name="Geng X."/>
            <person name="Song L."/>
            <person name="Sun F."/>
            <person name="Li C."/>
            <person name="Wang X."/>
            <person name="Chen A."/>
            <person name="Jin Y."/>
            <person name="Yuan Z."/>
            <person name="Yang Y."/>
            <person name="Tan S."/>
            <person name="Peatman E."/>
            <person name="Lu J."/>
            <person name="Qin Z."/>
            <person name="Dunham R."/>
            <person name="Li Z."/>
            <person name="Sonstegard T."/>
            <person name="Feng J."/>
            <person name="Danzmann R.G."/>
            <person name="Schroeder S."/>
            <person name="Scheffler B."/>
            <person name="Duke M.V."/>
            <person name="Ballard L."/>
            <person name="Kucuktas H."/>
            <person name="Kaltenboeck L."/>
            <person name="Liu H."/>
            <person name="Armbruster J."/>
            <person name="Xie Y."/>
            <person name="Kirby M.L."/>
            <person name="Tian Y."/>
            <person name="Flanagan M.E."/>
            <person name="Mu W."/>
            <person name="Waldbieser G.C."/>
        </authorList>
    </citation>
    <scope>NUCLEOTIDE SEQUENCE [LARGE SCALE GENOMIC DNA]</scope>
    <source>
        <strain evidence="4">SDA103</strain>
    </source>
</reference>
<dbReference type="EMBL" id="GU589301">
    <property type="protein sequence ID" value="ADO29252.1"/>
    <property type="molecule type" value="mRNA"/>
</dbReference>
<organism evidence="3">
    <name type="scientific">Ictalurus punctatus</name>
    <name type="common">Channel catfish</name>
    <name type="synonym">Silurus punctatus</name>
    <dbReference type="NCBI Taxonomy" id="7998"/>
    <lineage>
        <taxon>Eukaryota</taxon>
        <taxon>Metazoa</taxon>
        <taxon>Chordata</taxon>
        <taxon>Craniata</taxon>
        <taxon>Vertebrata</taxon>
        <taxon>Euteleostomi</taxon>
        <taxon>Actinopterygii</taxon>
        <taxon>Neopterygii</taxon>
        <taxon>Teleostei</taxon>
        <taxon>Ostariophysi</taxon>
        <taxon>Siluriformes</taxon>
        <taxon>Ictaluridae</taxon>
        <taxon>Ictalurus</taxon>
    </lineage>
</organism>
<keyword evidence="4" id="KW-1185">Reference proteome</keyword>
<reference evidence="5" key="4">
    <citation type="submission" date="2025-04" db="UniProtKB">
        <authorList>
            <consortium name="RefSeq"/>
        </authorList>
    </citation>
    <scope>IDENTIFICATION</scope>
</reference>
<evidence type="ECO:0000313" key="4">
    <source>
        <dbReference type="Proteomes" id="UP000221080"/>
    </source>
</evidence>
<evidence type="ECO:0000313" key="5">
    <source>
        <dbReference type="RefSeq" id="NP_001188213.1"/>
    </source>
</evidence>
<dbReference type="GeneID" id="100529014"/>
<dbReference type="OrthoDB" id="8962708at2759"/>
<gene>
    <name evidence="3" type="primary">CQ072</name>
    <name evidence="5" type="synonym">cq072</name>
</gene>
<dbReference type="Pfam" id="PF15248">
    <property type="entry name" value="DUF4587"/>
    <property type="match status" value="1"/>
</dbReference>
<name>E3TG16_ICTPU</name>
<sequence>MEQSAQIQQDDFSCFQLIQQPAPQPVALFQQFPSAMAPPAPTLRRGHIREDLVELMMMQNAQMHQVIMNNMTMSALSYFGYMQAPEHPGPPVTAEVDPEVYHHHYPCPPCESYPVWVPMSLAPMQSQVPLQTIPSFQDPTYPLHNTHVEHRDRKAVPPPPPPSATGTVGPDVPLAAEHYEVERRQQI</sequence>
<dbReference type="PANTHER" id="PTHR28604">
    <property type="match status" value="1"/>
</dbReference>
<dbReference type="PANTHER" id="PTHR28604:SF1">
    <property type="entry name" value="PROLINE-RICH PROTEIN 29"/>
    <property type="match status" value="1"/>
</dbReference>
<evidence type="ECO:0000313" key="3">
    <source>
        <dbReference type="EMBL" id="ADO29252.1"/>
    </source>
</evidence>
<dbReference type="Proteomes" id="UP000221080">
    <property type="component" value="Chromosome 2"/>
</dbReference>
<reference evidence="5" key="2">
    <citation type="journal article" date="2016" name="Biol. Reprod.">
        <title>Transcriptome Display During Testicular Differentiation of Channel Catfish (Ictalurus punctatus) as Revealed by RNA-Seq Analysis.</title>
        <authorList>
            <person name="Zeng Q."/>
            <person name="Liu S."/>
            <person name="Yao J."/>
            <person name="Zhang Y."/>
            <person name="Yuan Z."/>
            <person name="Jiang C."/>
            <person name="Chen A."/>
            <person name="Fu Q."/>
            <person name="Su B."/>
            <person name="Dunham R."/>
            <person name="Liu Z."/>
        </authorList>
    </citation>
    <scope>NUCLEOTIDE SEQUENCE</scope>
</reference>
<evidence type="ECO:0000256" key="1">
    <source>
        <dbReference type="SAM" id="MobiDB-lite"/>
    </source>
</evidence>
<dbReference type="KEGG" id="ipu:100529014"/>
<evidence type="ECO:0000259" key="2">
    <source>
        <dbReference type="Pfam" id="PF15248"/>
    </source>
</evidence>
<accession>E3TG16</accession>
<reference evidence="3 5" key="1">
    <citation type="journal article" date="2010" name="PLoS ONE">
        <title>Identification and characterization of full-length cDNAs in channel catfish (Ictalurus punctatus) and blue catfish (Ictalurus furcatus).</title>
        <authorList>
            <person name="Chen F."/>
            <person name="Lee Y."/>
            <person name="Jiang Y."/>
            <person name="Wang S."/>
            <person name="Peatman E."/>
            <person name="Abernathy J."/>
            <person name="Liu H."/>
            <person name="Liu S."/>
            <person name="Kucuktas H."/>
            <person name="Ke C."/>
            <person name="Liu Z."/>
        </authorList>
    </citation>
    <scope>NUCLEOTIDE SEQUENCE</scope>
</reference>